<evidence type="ECO:0000256" key="4">
    <source>
        <dbReference type="ARBA" id="ARBA00022840"/>
    </source>
</evidence>
<dbReference type="InterPro" id="IPR029062">
    <property type="entry name" value="Class_I_gatase-like"/>
</dbReference>
<keyword evidence="5 7" id="KW-0460">Magnesium</keyword>
<dbReference type="Proteomes" id="UP000009062">
    <property type="component" value="Chromosome"/>
</dbReference>
<dbReference type="CDD" id="cd03130">
    <property type="entry name" value="GATase1_CobB"/>
    <property type="match status" value="1"/>
</dbReference>
<keyword evidence="2 7" id="KW-0436">Ligase</keyword>
<evidence type="ECO:0000313" key="11">
    <source>
        <dbReference type="Proteomes" id="UP000009062"/>
    </source>
</evidence>
<reference evidence="10 11" key="1">
    <citation type="journal article" date="2012" name="Stand. Genomic Sci.">
        <title>Complete genome sequence of Pyrobaculum oguniense.</title>
        <authorList>
            <person name="Bernick D.L."/>
            <person name="Karplus K."/>
            <person name="Lui L.M."/>
            <person name="Coker J.K."/>
            <person name="Murphy J.N."/>
            <person name="Chan P.P."/>
            <person name="Cozen A.E."/>
            <person name="Lowe T.M."/>
        </authorList>
    </citation>
    <scope>NUCLEOTIDE SEQUENCE [LARGE SCALE GENOMIC DNA]</scope>
    <source>
        <strain evidence="10 11">TE7</strain>
    </source>
</reference>
<keyword evidence="6 7" id="KW-0315">Glutamine amidotransferase</keyword>
<feature type="domain" description="CobQ/CobB/MinD/ParA nucleotide binding" evidence="8">
    <location>
        <begin position="5"/>
        <end position="187"/>
    </location>
</feature>
<dbReference type="HOGENOM" id="CLU_022752_2_1_2"/>
<dbReference type="GO" id="GO:0005524">
    <property type="term" value="F:ATP binding"/>
    <property type="evidence" value="ECO:0007669"/>
    <property type="project" value="UniProtKB-UniRule"/>
</dbReference>
<protein>
    <recommendedName>
        <fullName evidence="7">Cobyrinate a,c-diamide synthase</fullName>
        <ecNumber evidence="7">6.3.5.11</ecNumber>
    </recommendedName>
    <alternativeName>
        <fullName evidence="7">Cobyrinic acid a,c-diamide synthetase</fullName>
    </alternativeName>
</protein>
<keyword evidence="3 7" id="KW-0547">Nucleotide-binding</keyword>
<dbReference type="PANTHER" id="PTHR43873">
    <property type="entry name" value="COBYRINATE A,C-DIAMIDE SYNTHASE"/>
    <property type="match status" value="1"/>
</dbReference>
<comment type="miscellaneous">
    <text evidence="7">The a and c carboxylates of cobyrinate are activated for nucleophilic attack via formation of a phosphorylated intermediate by ATP. CbiA catalyzes first the amidation of the c-carboxylate, and then that of the a-carboxylate.</text>
</comment>
<dbReference type="eggNOG" id="arCOG00106">
    <property type="taxonomic scope" value="Archaea"/>
</dbReference>
<dbReference type="HAMAP" id="MF_00027">
    <property type="entry name" value="CobB_CbiA"/>
    <property type="match status" value="1"/>
</dbReference>
<feature type="domain" description="CobB/CobQ-like glutamine amidotransferase" evidence="9">
    <location>
        <begin position="248"/>
        <end position="434"/>
    </location>
</feature>
<dbReference type="Pfam" id="PF01656">
    <property type="entry name" value="CbiA"/>
    <property type="match status" value="1"/>
</dbReference>
<accession>H6Q9Y7</accession>
<feature type="site" description="Increases nucleophilicity of active site Cys" evidence="7">
    <location>
        <position position="431"/>
    </location>
</feature>
<evidence type="ECO:0000259" key="9">
    <source>
        <dbReference type="Pfam" id="PF07685"/>
    </source>
</evidence>
<dbReference type="NCBIfam" id="TIGR00379">
    <property type="entry name" value="cobB"/>
    <property type="match status" value="1"/>
</dbReference>
<dbReference type="SUPFAM" id="SSF52317">
    <property type="entry name" value="Class I glutamine amidotransferase-like"/>
    <property type="match status" value="1"/>
</dbReference>
<dbReference type="SUPFAM" id="SSF52540">
    <property type="entry name" value="P-loop containing nucleoside triphosphate hydrolases"/>
    <property type="match status" value="1"/>
</dbReference>
<organism evidence="10 11">
    <name type="scientific">Pyrobaculum oguniense (strain DSM 13380 / JCM 10595 / TE7)</name>
    <dbReference type="NCBI Taxonomy" id="698757"/>
    <lineage>
        <taxon>Archaea</taxon>
        <taxon>Thermoproteota</taxon>
        <taxon>Thermoprotei</taxon>
        <taxon>Thermoproteales</taxon>
        <taxon>Thermoproteaceae</taxon>
        <taxon>Pyrobaculum</taxon>
    </lineage>
</organism>
<feature type="active site" description="Nucleophile" evidence="7">
    <location>
        <position position="329"/>
    </location>
</feature>
<dbReference type="NCBIfam" id="NF002204">
    <property type="entry name" value="PRK01077.1"/>
    <property type="match status" value="1"/>
</dbReference>
<dbReference type="Pfam" id="PF07685">
    <property type="entry name" value="GATase_3"/>
    <property type="match status" value="1"/>
</dbReference>
<comment type="catalytic activity">
    <reaction evidence="7">
        <text>cob(II)yrinate + 2 L-glutamine + 2 ATP + 2 H2O = cob(II)yrinate a,c diamide + 2 L-glutamate + 2 ADP + 2 phosphate + 2 H(+)</text>
        <dbReference type="Rhea" id="RHEA:26289"/>
        <dbReference type="ChEBI" id="CHEBI:15377"/>
        <dbReference type="ChEBI" id="CHEBI:15378"/>
        <dbReference type="ChEBI" id="CHEBI:29985"/>
        <dbReference type="ChEBI" id="CHEBI:30616"/>
        <dbReference type="ChEBI" id="CHEBI:43474"/>
        <dbReference type="ChEBI" id="CHEBI:58359"/>
        <dbReference type="ChEBI" id="CHEBI:58537"/>
        <dbReference type="ChEBI" id="CHEBI:58894"/>
        <dbReference type="ChEBI" id="CHEBI:456216"/>
        <dbReference type="EC" id="6.3.5.11"/>
    </reaction>
</comment>
<dbReference type="Gene3D" id="3.40.50.880">
    <property type="match status" value="1"/>
</dbReference>
<proteinExistence type="inferred from homology"/>
<dbReference type="Gene3D" id="3.40.50.300">
    <property type="entry name" value="P-loop containing nucleotide triphosphate hydrolases"/>
    <property type="match status" value="1"/>
</dbReference>
<dbReference type="EC" id="6.3.5.11" evidence="7"/>
<evidence type="ECO:0000256" key="5">
    <source>
        <dbReference type="ARBA" id="ARBA00022842"/>
    </source>
</evidence>
<dbReference type="UniPathway" id="UPA00148">
    <property type="reaction ID" value="UER00231"/>
</dbReference>
<evidence type="ECO:0000259" key="8">
    <source>
        <dbReference type="Pfam" id="PF01656"/>
    </source>
</evidence>
<dbReference type="PANTHER" id="PTHR43873:SF1">
    <property type="entry name" value="COBYRINATE A,C-DIAMIDE SYNTHASE"/>
    <property type="match status" value="1"/>
</dbReference>
<dbReference type="GO" id="GO:0009236">
    <property type="term" value="P:cobalamin biosynthetic process"/>
    <property type="evidence" value="ECO:0007669"/>
    <property type="project" value="UniProtKB-UniRule"/>
</dbReference>
<evidence type="ECO:0000256" key="7">
    <source>
        <dbReference type="HAMAP-Rule" id="MF_00027"/>
    </source>
</evidence>
<comment type="similarity">
    <text evidence="7">Belongs to the CobB/CbiA family.</text>
</comment>
<dbReference type="KEGG" id="pog:Pogu_1018"/>
<dbReference type="InterPro" id="IPR002586">
    <property type="entry name" value="CobQ/CobB/MinD/ParA_Nub-bd_dom"/>
</dbReference>
<evidence type="ECO:0000313" key="10">
    <source>
        <dbReference type="EMBL" id="AFA39045.1"/>
    </source>
</evidence>
<keyword evidence="11" id="KW-1185">Reference proteome</keyword>
<comment type="domain">
    <text evidence="7">Comprises of two domains. The C-terminal domain contains the binding site for glutamine and catalyzes the hydrolysis of this substrate to glutamate and ammonia. The N-terminal domain is anticipated to bind ATP and cobyrinate and catalyzes the ultimate synthesis of the diamide product. The ammonia produced via the glutaminase domain is probably translocated to the adjacent domain via a molecular tunnel, where it reacts with an activated intermediate.</text>
</comment>
<evidence type="ECO:0000256" key="2">
    <source>
        <dbReference type="ARBA" id="ARBA00022598"/>
    </source>
</evidence>
<dbReference type="STRING" id="698757.Pogu_1018"/>
<comment type="pathway">
    <text evidence="7">Cofactor biosynthesis; adenosylcobalamin biosynthesis; cob(II)yrinate a,c-diamide from sirohydrochlorin (anaerobic route): step 10/10.</text>
</comment>
<dbReference type="InterPro" id="IPR011698">
    <property type="entry name" value="GATase_3"/>
</dbReference>
<dbReference type="GO" id="GO:0042242">
    <property type="term" value="F:cobyrinic acid a,c-diamide synthase activity"/>
    <property type="evidence" value="ECO:0007669"/>
    <property type="project" value="UniProtKB-UniRule"/>
</dbReference>
<evidence type="ECO:0000256" key="3">
    <source>
        <dbReference type="ARBA" id="ARBA00022741"/>
    </source>
</evidence>
<keyword evidence="4 7" id="KW-0067">ATP-binding</keyword>
<gene>
    <name evidence="7" type="primary">cbiA</name>
    <name evidence="10" type="ordered locus">Pogu_1018</name>
</gene>
<dbReference type="PROSITE" id="PS51274">
    <property type="entry name" value="GATASE_COBBQ"/>
    <property type="match status" value="1"/>
</dbReference>
<comment type="function">
    <text evidence="7">Catalyzes the ATP-dependent amidation of the two carboxylate groups at positions a and c of cobyrinate, using either L-glutamine or ammonia as the nitrogen source.</text>
</comment>
<evidence type="ECO:0000256" key="1">
    <source>
        <dbReference type="ARBA" id="ARBA00001946"/>
    </source>
</evidence>
<dbReference type="EMBL" id="CP003316">
    <property type="protein sequence ID" value="AFA39045.1"/>
    <property type="molecule type" value="Genomic_DNA"/>
</dbReference>
<name>H6Q9Y7_PYROT</name>
<dbReference type="AlphaFoldDB" id="H6Q9Y7"/>
<sequence length="447" mass="48962">MVPRIVVSAFKGMSGKTLISLAVMRGLRRRGLRVAPFKIGPDYIDPSYHRWASQVPSRNLDVVLMGEEGVLHRFLRYSAGVDVAVVEGVLGLYDSVDGVSELGSTAQVAKLLKAPVVLVLNADRINRTLRAVVRGLRAFDPAVKIPGVILTNVTPRQAEKLVKALPEEGVEVLGVVPKSRAVAEAFSYRHLGLVPMAERSDAPTLEEVLDNYVEPYIDLERLVEIAKSAEELGAPDLPSDPPPRLGCRVGVVMDGAFNFYYPELLEEAEALGEVVYTSAVRDSAVPDVDVLIIGGGFPEVLAERLERNKAFRKSLLTYIERGGRLYAECGGFMYLTSSIVIDRSEYEMVGAIDGVTYMLEKPVGKGYVWGEVVGETPIAPPGTRLKGHEFHYSKIALREKVRLAIRLERGVGVGGGWDGVVKGNIHAQYMHIHPDTYSVIRQLCRST</sequence>
<dbReference type="InterPro" id="IPR027417">
    <property type="entry name" value="P-loop_NTPase"/>
</dbReference>
<comment type="cofactor">
    <cofactor evidence="1 7">
        <name>Mg(2+)</name>
        <dbReference type="ChEBI" id="CHEBI:18420"/>
    </cofactor>
</comment>
<dbReference type="InterPro" id="IPR004484">
    <property type="entry name" value="CbiA/CobB_synth"/>
</dbReference>
<keyword evidence="7" id="KW-0169">Cobalamin biosynthesis</keyword>
<evidence type="ECO:0000256" key="6">
    <source>
        <dbReference type="ARBA" id="ARBA00022962"/>
    </source>
</evidence>